<dbReference type="RefSeq" id="WP_324696987.1">
    <property type="nucleotide sequence ID" value="NZ_JAYMYJ010000139.1"/>
</dbReference>
<evidence type="ECO:0000313" key="11">
    <source>
        <dbReference type="Proteomes" id="UP001308005"/>
    </source>
</evidence>
<sequence length="398" mass="44300">MNQPPVNSEPPTKPPYGRLSVFYFAYFAALGVFVPYWTVHLKQSAGFSPAQIGELMAVFMATKVVAPFLWGWLADHSGQRLRIIRVASLLALVCFAGAYWRQDFGWMALVMAGFGFFWNASLPQFEALTLNHLGAHIGRYSRIRLWGSIGFIVMVAGLPAVLEQQEISRVVDAMLLLFLGIWLSTWLVQDKPHAARAAVRDSRLREVLRQPAVWMLLLACALQQASHGVYYTFFSIYLEDHGYSRSFTGWMWALGVLAEVGLFLVMHGLIRRFGAARLFMLALFLTSLRWVALGAWVDEVSVLMVSQLLHAATYGLFHASAIHLIHHQFPGKLQGRGQALYSGLSYGIGGAFGSLSSGYAWEWLGAAQTFYAAALVVGVGWILSMIYVREETDVAISH</sequence>
<dbReference type="EMBL" id="JAYMYJ010000139">
    <property type="protein sequence ID" value="MEB4592604.1"/>
    <property type="molecule type" value="Genomic_DNA"/>
</dbReference>
<dbReference type="Gene3D" id="1.20.1250.20">
    <property type="entry name" value="MFS general substrate transporter like domains"/>
    <property type="match status" value="2"/>
</dbReference>
<dbReference type="InterPro" id="IPR026032">
    <property type="entry name" value="HcaT-like"/>
</dbReference>
<gene>
    <name evidence="10" type="ORF">VSS37_16585</name>
</gene>
<organism evidence="10 11">
    <name type="scientific">Candidatus Thiothrix phosphatis</name>
    <dbReference type="NCBI Taxonomy" id="3112415"/>
    <lineage>
        <taxon>Bacteria</taxon>
        <taxon>Pseudomonadati</taxon>
        <taxon>Pseudomonadota</taxon>
        <taxon>Gammaproteobacteria</taxon>
        <taxon>Thiotrichales</taxon>
        <taxon>Thiotrichaceae</taxon>
        <taxon>Thiothrix</taxon>
    </lineage>
</organism>
<evidence type="ECO:0000256" key="1">
    <source>
        <dbReference type="ARBA" id="ARBA00004429"/>
    </source>
</evidence>
<keyword evidence="11" id="KW-1185">Reference proteome</keyword>
<feature type="transmembrane region" description="Helical" evidence="8">
    <location>
        <begin position="339"/>
        <end position="361"/>
    </location>
</feature>
<feature type="transmembrane region" description="Helical" evidence="8">
    <location>
        <begin position="21"/>
        <end position="39"/>
    </location>
</feature>
<evidence type="ECO:0000256" key="7">
    <source>
        <dbReference type="ARBA" id="ARBA00023136"/>
    </source>
</evidence>
<evidence type="ECO:0000256" key="6">
    <source>
        <dbReference type="ARBA" id="ARBA00022989"/>
    </source>
</evidence>
<dbReference type="Pfam" id="PF12832">
    <property type="entry name" value="MFS_1_like"/>
    <property type="match status" value="1"/>
</dbReference>
<evidence type="ECO:0000256" key="2">
    <source>
        <dbReference type="ARBA" id="ARBA00022448"/>
    </source>
</evidence>
<feature type="transmembrane region" description="Helical" evidence="8">
    <location>
        <begin position="278"/>
        <end position="296"/>
    </location>
</feature>
<feature type="transmembrane region" description="Helical" evidence="8">
    <location>
        <begin position="83"/>
        <end position="100"/>
    </location>
</feature>
<feature type="transmembrane region" description="Helical" evidence="8">
    <location>
        <begin position="143"/>
        <end position="161"/>
    </location>
</feature>
<reference evidence="11" key="1">
    <citation type="submission" date="2023-07" db="EMBL/GenBank/DDBJ databases">
        <title>The carbon used by Thiothrix.</title>
        <authorList>
            <person name="Chen L."/>
        </authorList>
    </citation>
    <scope>NUCLEOTIDE SEQUENCE [LARGE SCALE GENOMIC DNA]</scope>
</reference>
<keyword evidence="5 8" id="KW-0812">Transmembrane</keyword>
<keyword evidence="7 8" id="KW-0472">Membrane</keyword>
<dbReference type="Proteomes" id="UP001308005">
    <property type="component" value="Unassembled WGS sequence"/>
</dbReference>
<dbReference type="PANTHER" id="PTHR23522:SF10">
    <property type="entry name" value="3-PHENYLPROPIONIC ACID TRANSPORTER-RELATED"/>
    <property type="match status" value="1"/>
</dbReference>
<dbReference type="SUPFAM" id="SSF103473">
    <property type="entry name" value="MFS general substrate transporter"/>
    <property type="match status" value="1"/>
</dbReference>
<feature type="transmembrane region" description="Helical" evidence="8">
    <location>
        <begin position="308"/>
        <end position="327"/>
    </location>
</feature>
<dbReference type="NCBIfam" id="NF037955">
    <property type="entry name" value="mfs"/>
    <property type="match status" value="1"/>
</dbReference>
<dbReference type="CDD" id="cd17335">
    <property type="entry name" value="MFS_MFSD6"/>
    <property type="match status" value="1"/>
</dbReference>
<dbReference type="InterPro" id="IPR036259">
    <property type="entry name" value="MFS_trans_sf"/>
</dbReference>
<evidence type="ECO:0000256" key="5">
    <source>
        <dbReference type="ARBA" id="ARBA00022692"/>
    </source>
</evidence>
<feature type="domain" description="Major facilitator superfamily associated" evidence="9">
    <location>
        <begin position="17"/>
        <end position="372"/>
    </location>
</feature>
<evidence type="ECO:0000256" key="4">
    <source>
        <dbReference type="ARBA" id="ARBA00022519"/>
    </source>
</evidence>
<proteinExistence type="predicted"/>
<name>A0ABU6D0N7_9GAMM</name>
<keyword evidence="4" id="KW-0997">Cell inner membrane</keyword>
<accession>A0ABU6D0N7</accession>
<feature type="transmembrane region" description="Helical" evidence="8">
    <location>
        <begin position="212"/>
        <end position="237"/>
    </location>
</feature>
<evidence type="ECO:0000256" key="3">
    <source>
        <dbReference type="ARBA" id="ARBA00022475"/>
    </source>
</evidence>
<feature type="transmembrane region" description="Helical" evidence="8">
    <location>
        <begin position="249"/>
        <end position="266"/>
    </location>
</feature>
<keyword evidence="6 8" id="KW-1133">Transmembrane helix</keyword>
<dbReference type="PIRSF" id="PIRSF004925">
    <property type="entry name" value="HcaT"/>
    <property type="match status" value="1"/>
</dbReference>
<feature type="transmembrane region" description="Helical" evidence="8">
    <location>
        <begin position="167"/>
        <end position="188"/>
    </location>
</feature>
<evidence type="ECO:0000259" key="9">
    <source>
        <dbReference type="Pfam" id="PF12832"/>
    </source>
</evidence>
<dbReference type="PANTHER" id="PTHR23522">
    <property type="entry name" value="BLL5896 PROTEIN"/>
    <property type="match status" value="1"/>
</dbReference>
<dbReference type="InterPro" id="IPR024989">
    <property type="entry name" value="MFS_assoc_dom"/>
</dbReference>
<evidence type="ECO:0000256" key="8">
    <source>
        <dbReference type="SAM" id="Phobius"/>
    </source>
</evidence>
<keyword evidence="2" id="KW-0813">Transport</keyword>
<feature type="transmembrane region" description="Helical" evidence="8">
    <location>
        <begin position="106"/>
        <end position="122"/>
    </location>
</feature>
<protein>
    <submittedName>
        <fullName evidence="10">MFS transporter</fullName>
    </submittedName>
</protein>
<keyword evidence="3" id="KW-1003">Cell membrane</keyword>
<comment type="caution">
    <text evidence="10">The sequence shown here is derived from an EMBL/GenBank/DDBJ whole genome shotgun (WGS) entry which is preliminary data.</text>
</comment>
<evidence type="ECO:0000313" key="10">
    <source>
        <dbReference type="EMBL" id="MEB4592604.1"/>
    </source>
</evidence>
<comment type="subcellular location">
    <subcellularLocation>
        <location evidence="1">Cell inner membrane</location>
        <topology evidence="1">Multi-pass membrane protein</topology>
    </subcellularLocation>
</comment>
<feature type="transmembrane region" description="Helical" evidence="8">
    <location>
        <begin position="51"/>
        <end position="71"/>
    </location>
</feature>
<feature type="transmembrane region" description="Helical" evidence="8">
    <location>
        <begin position="367"/>
        <end position="388"/>
    </location>
</feature>